<dbReference type="Proteomes" id="UP000252249">
    <property type="component" value="Unassembled WGS sequence"/>
</dbReference>
<dbReference type="EMBL" id="QPIG01000001">
    <property type="protein sequence ID" value="RCU58465.1"/>
    <property type="molecule type" value="Genomic_DNA"/>
</dbReference>
<accession>A0A368P975</accession>
<proteinExistence type="predicted"/>
<dbReference type="PANTHER" id="PTHR12461:SF105">
    <property type="entry name" value="HYPOXIA-INDUCIBLE FACTOR 1-ALPHA INHIBITOR"/>
    <property type="match status" value="1"/>
</dbReference>
<evidence type="ECO:0000313" key="3">
    <source>
        <dbReference type="Proteomes" id="UP000252249"/>
    </source>
</evidence>
<name>A0A368P975_9FLAO</name>
<protein>
    <submittedName>
        <fullName evidence="2">Cupin-like domain-containing protein</fullName>
    </submittedName>
</protein>
<dbReference type="InterPro" id="IPR003347">
    <property type="entry name" value="JmjC_dom"/>
</dbReference>
<evidence type="ECO:0000313" key="2">
    <source>
        <dbReference type="EMBL" id="RCU58465.1"/>
    </source>
</evidence>
<dbReference type="RefSeq" id="WP_072347552.1">
    <property type="nucleotide sequence ID" value="NZ_JBLWTE010000001.1"/>
</dbReference>
<dbReference type="PROSITE" id="PS51184">
    <property type="entry name" value="JMJC"/>
    <property type="match status" value="1"/>
</dbReference>
<sequence length="287" mass="34412">MKLNLKEIPRVKDISKEDFIKNYFKPQKPVVIEQFIEDWPAYSKWSLDYMKEVAGDKTVPLYDDRPVDYKDGFNQAHATMKMSDYVDLLKRKPTKYRIFLWNILKEVPQLQKDYSYPDFGLKLMKGLPMLFFGGKNSHTFMHYDIDLANIFHFHFEGKKQCILFDQDQNEYLYKIPHSLIVREDIDFSNPDFEKWPALQHAKGYITELNHGEVLYMPEGYWHYMKYLTPGFSMSLRAIARNPKNLGKAIYNIVIMRHFDNLMRRIKGQKWIDWKNKQAIIRTHQNFS</sequence>
<feature type="domain" description="JmjC" evidence="1">
    <location>
        <begin position="105"/>
        <end position="256"/>
    </location>
</feature>
<gene>
    <name evidence="2" type="ORF">DU428_03565</name>
</gene>
<keyword evidence="3" id="KW-1185">Reference proteome</keyword>
<dbReference type="OrthoDB" id="2942327at2"/>
<dbReference type="InterPro" id="IPR041667">
    <property type="entry name" value="Cupin_8"/>
</dbReference>
<reference evidence="2 3" key="1">
    <citation type="submission" date="2018-07" db="EMBL/GenBank/DDBJ databases">
        <title>Oceanihabitans testaceum sp. nov., isolated from marine sediment.</title>
        <authorList>
            <person name="Li C.-M."/>
        </authorList>
    </citation>
    <scope>NUCLEOTIDE SEQUENCE [LARGE SCALE GENOMIC DNA]</scope>
    <source>
        <strain evidence="2 3">S9-10</strain>
    </source>
</reference>
<evidence type="ECO:0000259" key="1">
    <source>
        <dbReference type="PROSITE" id="PS51184"/>
    </source>
</evidence>
<dbReference type="AlphaFoldDB" id="A0A368P975"/>
<dbReference type="SUPFAM" id="SSF51197">
    <property type="entry name" value="Clavaminate synthase-like"/>
    <property type="match status" value="1"/>
</dbReference>
<comment type="caution">
    <text evidence="2">The sequence shown here is derived from an EMBL/GenBank/DDBJ whole genome shotgun (WGS) entry which is preliminary data.</text>
</comment>
<dbReference type="PANTHER" id="PTHR12461">
    <property type="entry name" value="HYPOXIA-INDUCIBLE FACTOR 1 ALPHA INHIBITOR-RELATED"/>
    <property type="match status" value="1"/>
</dbReference>
<dbReference type="Gene3D" id="2.60.120.650">
    <property type="entry name" value="Cupin"/>
    <property type="match status" value="1"/>
</dbReference>
<dbReference type="Pfam" id="PF13621">
    <property type="entry name" value="Cupin_8"/>
    <property type="match status" value="1"/>
</dbReference>
<organism evidence="2 3">
    <name type="scientific">Oceanihabitans sediminis</name>
    <dbReference type="NCBI Taxonomy" id="1812012"/>
    <lineage>
        <taxon>Bacteria</taxon>
        <taxon>Pseudomonadati</taxon>
        <taxon>Bacteroidota</taxon>
        <taxon>Flavobacteriia</taxon>
        <taxon>Flavobacteriales</taxon>
        <taxon>Flavobacteriaceae</taxon>
        <taxon>Oceanihabitans</taxon>
    </lineage>
</organism>